<protein>
    <recommendedName>
        <fullName evidence="1">Reverse transcriptase domain-containing protein</fullName>
    </recommendedName>
</protein>
<organism evidence="2 3">
    <name type="scientific">Parnassius mnemosyne</name>
    <name type="common">clouded apollo</name>
    <dbReference type="NCBI Taxonomy" id="213953"/>
    <lineage>
        <taxon>Eukaryota</taxon>
        <taxon>Metazoa</taxon>
        <taxon>Ecdysozoa</taxon>
        <taxon>Arthropoda</taxon>
        <taxon>Hexapoda</taxon>
        <taxon>Insecta</taxon>
        <taxon>Pterygota</taxon>
        <taxon>Neoptera</taxon>
        <taxon>Endopterygota</taxon>
        <taxon>Lepidoptera</taxon>
        <taxon>Glossata</taxon>
        <taxon>Ditrysia</taxon>
        <taxon>Papilionoidea</taxon>
        <taxon>Papilionidae</taxon>
        <taxon>Parnassiinae</taxon>
        <taxon>Parnassini</taxon>
        <taxon>Parnassius</taxon>
        <taxon>Driopa</taxon>
    </lineage>
</organism>
<keyword evidence="3" id="KW-1185">Reference proteome</keyword>
<evidence type="ECO:0000313" key="2">
    <source>
        <dbReference type="EMBL" id="CAK1584682.1"/>
    </source>
</evidence>
<dbReference type="InterPro" id="IPR000477">
    <property type="entry name" value="RT_dom"/>
</dbReference>
<dbReference type="Proteomes" id="UP001314205">
    <property type="component" value="Unassembled WGS sequence"/>
</dbReference>
<name>A0AAV1KRD0_9NEOP</name>
<dbReference type="GO" id="GO:0071897">
    <property type="term" value="P:DNA biosynthetic process"/>
    <property type="evidence" value="ECO:0007669"/>
    <property type="project" value="UniProtKB-ARBA"/>
</dbReference>
<dbReference type="PANTHER" id="PTHR33481">
    <property type="entry name" value="REVERSE TRANSCRIPTASE"/>
    <property type="match status" value="1"/>
</dbReference>
<evidence type="ECO:0000313" key="3">
    <source>
        <dbReference type="Proteomes" id="UP001314205"/>
    </source>
</evidence>
<dbReference type="EMBL" id="CAVLGL010000068">
    <property type="protein sequence ID" value="CAK1584682.1"/>
    <property type="molecule type" value="Genomic_DNA"/>
</dbReference>
<dbReference type="Pfam" id="PF00078">
    <property type="entry name" value="RVT_1"/>
    <property type="match status" value="1"/>
</dbReference>
<evidence type="ECO:0000259" key="1">
    <source>
        <dbReference type="Pfam" id="PF00078"/>
    </source>
</evidence>
<gene>
    <name evidence="2" type="ORF">PARMNEM_LOCUS5870</name>
</gene>
<reference evidence="2 3" key="1">
    <citation type="submission" date="2023-11" db="EMBL/GenBank/DDBJ databases">
        <authorList>
            <person name="Hedman E."/>
            <person name="Englund M."/>
            <person name="Stromberg M."/>
            <person name="Nyberg Akerstrom W."/>
            <person name="Nylinder S."/>
            <person name="Jareborg N."/>
            <person name="Kallberg Y."/>
            <person name="Kronander E."/>
        </authorList>
    </citation>
    <scope>NUCLEOTIDE SEQUENCE [LARGE SCALE GENOMIC DNA]</scope>
</reference>
<comment type="caution">
    <text evidence="2">The sequence shown here is derived from an EMBL/GenBank/DDBJ whole genome shotgun (WGS) entry which is preliminary data.</text>
</comment>
<accession>A0AAV1KRD0</accession>
<dbReference type="PANTHER" id="PTHR33481:SF1">
    <property type="entry name" value="ENDONUCLEASE_EXONUCLEASE_PHOSPHATASE DOMAIN-CONTAINING PROTEIN-RELATED"/>
    <property type="match status" value="1"/>
</dbReference>
<feature type="domain" description="Reverse transcriptase" evidence="1">
    <location>
        <begin position="4"/>
        <end position="126"/>
    </location>
</feature>
<proteinExistence type="predicted"/>
<dbReference type="AlphaFoldDB" id="A0AAV1KRD0"/>
<sequence length="166" mass="18677">MRYLEDHQLISDRQYGFRRGRSAGDLLVYLTHRWAEAVESKAFDRVWHKALLSKLPSYGLPEKLCNWITSFLADRSSKVVVDGACSDYKPINAGVLQGCVLSPSLFLLHINYMLQTGSIHCYADDSTGGALYTGRANISRENVAEYRNKLVSEVESLLNNVSDWGD</sequence>
<dbReference type="InterPro" id="IPR043502">
    <property type="entry name" value="DNA/RNA_pol_sf"/>
</dbReference>
<dbReference type="SUPFAM" id="SSF56672">
    <property type="entry name" value="DNA/RNA polymerases"/>
    <property type="match status" value="1"/>
</dbReference>